<evidence type="ECO:0000313" key="7">
    <source>
        <dbReference type="Proteomes" id="UP001432322"/>
    </source>
</evidence>
<accession>A0AAV5VXW4</accession>
<feature type="region of interest" description="Disordered" evidence="4">
    <location>
        <begin position="257"/>
        <end position="286"/>
    </location>
</feature>
<evidence type="ECO:0000256" key="1">
    <source>
        <dbReference type="ARBA" id="ARBA00022692"/>
    </source>
</evidence>
<feature type="domain" description="Cadherin" evidence="5">
    <location>
        <begin position="70"/>
        <end position="175"/>
    </location>
</feature>
<comment type="caution">
    <text evidence="6">The sequence shown here is derived from an EMBL/GenBank/DDBJ whole genome shotgun (WGS) entry which is preliminary data.</text>
</comment>
<protein>
    <recommendedName>
        <fullName evidence="5">Cadherin domain-containing protein</fullName>
    </recommendedName>
</protein>
<dbReference type="InterPro" id="IPR015919">
    <property type="entry name" value="Cadherin-like_sf"/>
</dbReference>
<organism evidence="6 7">
    <name type="scientific">Pristionchus fissidentatus</name>
    <dbReference type="NCBI Taxonomy" id="1538716"/>
    <lineage>
        <taxon>Eukaryota</taxon>
        <taxon>Metazoa</taxon>
        <taxon>Ecdysozoa</taxon>
        <taxon>Nematoda</taxon>
        <taxon>Chromadorea</taxon>
        <taxon>Rhabditida</taxon>
        <taxon>Rhabditina</taxon>
        <taxon>Diplogasteromorpha</taxon>
        <taxon>Diplogasteroidea</taxon>
        <taxon>Neodiplogasteridae</taxon>
        <taxon>Pristionchus</taxon>
    </lineage>
</organism>
<dbReference type="Pfam" id="PF00028">
    <property type="entry name" value="Cadherin"/>
    <property type="match status" value="1"/>
</dbReference>
<evidence type="ECO:0000256" key="4">
    <source>
        <dbReference type="SAM" id="MobiDB-lite"/>
    </source>
</evidence>
<dbReference type="PROSITE" id="PS50268">
    <property type="entry name" value="CADHERIN_2"/>
    <property type="match status" value="3"/>
</dbReference>
<feature type="compositionally biased region" description="Low complexity" evidence="4">
    <location>
        <begin position="261"/>
        <end position="281"/>
    </location>
</feature>
<dbReference type="GO" id="GO:0005509">
    <property type="term" value="F:calcium ion binding"/>
    <property type="evidence" value="ECO:0007669"/>
    <property type="project" value="UniProtKB-UniRule"/>
</dbReference>
<name>A0AAV5VXW4_9BILA</name>
<dbReference type="GO" id="GO:0007156">
    <property type="term" value="P:homophilic cell adhesion via plasma membrane adhesion molecules"/>
    <property type="evidence" value="ECO:0007669"/>
    <property type="project" value="InterPro"/>
</dbReference>
<keyword evidence="3" id="KW-0106">Calcium</keyword>
<evidence type="ECO:0000256" key="2">
    <source>
        <dbReference type="ARBA" id="ARBA00022989"/>
    </source>
</evidence>
<feature type="non-terminal residue" evidence="6">
    <location>
        <position position="404"/>
    </location>
</feature>
<evidence type="ECO:0000256" key="3">
    <source>
        <dbReference type="PROSITE-ProRule" id="PRU00043"/>
    </source>
</evidence>
<gene>
    <name evidence="6" type="ORF">PFISCL1PPCAC_14658</name>
</gene>
<evidence type="ECO:0000259" key="5">
    <source>
        <dbReference type="PROSITE" id="PS50268"/>
    </source>
</evidence>
<dbReference type="SMART" id="SM00112">
    <property type="entry name" value="CA"/>
    <property type="match status" value="3"/>
</dbReference>
<dbReference type="SUPFAM" id="SSF49313">
    <property type="entry name" value="Cadherin-like"/>
    <property type="match status" value="3"/>
</dbReference>
<dbReference type="AlphaFoldDB" id="A0AAV5VXW4"/>
<feature type="non-terminal residue" evidence="6">
    <location>
        <position position="1"/>
    </location>
</feature>
<dbReference type="CDD" id="cd11304">
    <property type="entry name" value="Cadherin_repeat"/>
    <property type="match status" value="3"/>
</dbReference>
<dbReference type="PRINTS" id="PR00205">
    <property type="entry name" value="CADHERIN"/>
</dbReference>
<dbReference type="Proteomes" id="UP001432322">
    <property type="component" value="Unassembled WGS sequence"/>
</dbReference>
<keyword evidence="2" id="KW-0472">Membrane</keyword>
<feature type="domain" description="Cadherin" evidence="5">
    <location>
        <begin position="299"/>
        <end position="395"/>
    </location>
</feature>
<reference evidence="6" key="1">
    <citation type="submission" date="2023-10" db="EMBL/GenBank/DDBJ databases">
        <title>Genome assembly of Pristionchus species.</title>
        <authorList>
            <person name="Yoshida K."/>
            <person name="Sommer R.J."/>
        </authorList>
    </citation>
    <scope>NUCLEOTIDE SEQUENCE</scope>
    <source>
        <strain evidence="6">RS5133</strain>
    </source>
</reference>
<keyword evidence="2" id="KW-1133">Transmembrane helix</keyword>
<sequence length="404" mass="43615">DVTFALVGSDSSPFVINESTGELAMFRVDREEKKEYDLLVKAFDHSSNEETTAVIHVDIVHVNDNSPIFESVPSIIGVRRDISVGSVIGKALAVDKDDGENGVITYSIQPSKYFGIDHKTAFIIVRSSLLPIPEDQLTITVVASDGGRPAMKAETEIELLLFSSIKSPTLPRPSTIAIPKSSTIVSNLLAAPNVGDDQQSVTYTLEDDVSGLFSIDRSGVLSMIRAPKQSEVNVQHNLKITATNSFGSDSTEIGVTVVDGSTTSSSPSSRSPSSSTSSSPSWEGGVSTVNTMEGVCMFPVREYRAEIKENLSAGTPFIKVSSDCETKELPVKYSLAVKSDDFSVEPSSGEIRTLRPLDREDKAIHLLVVNVTKDVNRRSERETNMDESLGGGPSFLYLSNILTE</sequence>
<dbReference type="GO" id="GO:0016020">
    <property type="term" value="C:membrane"/>
    <property type="evidence" value="ECO:0007669"/>
    <property type="project" value="InterPro"/>
</dbReference>
<evidence type="ECO:0000313" key="6">
    <source>
        <dbReference type="EMBL" id="GMT23361.1"/>
    </source>
</evidence>
<proteinExistence type="predicted"/>
<dbReference type="Gene3D" id="2.60.40.60">
    <property type="entry name" value="Cadherins"/>
    <property type="match status" value="4"/>
</dbReference>
<dbReference type="EMBL" id="BTSY01000004">
    <property type="protein sequence ID" value="GMT23361.1"/>
    <property type="molecule type" value="Genomic_DNA"/>
</dbReference>
<dbReference type="PANTHER" id="PTHR24026">
    <property type="entry name" value="FAT ATYPICAL CADHERIN-RELATED"/>
    <property type="match status" value="1"/>
</dbReference>
<keyword evidence="1" id="KW-0812">Transmembrane</keyword>
<feature type="domain" description="Cadherin" evidence="5">
    <location>
        <begin position="2"/>
        <end position="69"/>
    </location>
</feature>
<dbReference type="PANTHER" id="PTHR24026:SF133">
    <property type="entry name" value="CADHERIN-RELATED FAMILY MEMBER 2"/>
    <property type="match status" value="1"/>
</dbReference>
<dbReference type="InterPro" id="IPR002126">
    <property type="entry name" value="Cadherin-like_dom"/>
</dbReference>
<keyword evidence="7" id="KW-1185">Reference proteome</keyword>